<proteinExistence type="predicted"/>
<organism evidence="1 2">
    <name type="scientific">Kordia aestuariivivens</name>
    <dbReference type="NCBI Taxonomy" id="2759037"/>
    <lineage>
        <taxon>Bacteria</taxon>
        <taxon>Pseudomonadati</taxon>
        <taxon>Bacteroidota</taxon>
        <taxon>Flavobacteriia</taxon>
        <taxon>Flavobacteriales</taxon>
        <taxon>Flavobacteriaceae</taxon>
        <taxon>Kordia</taxon>
    </lineage>
</organism>
<gene>
    <name evidence="1" type="ORF">H2O64_14430</name>
</gene>
<protein>
    <submittedName>
        <fullName evidence="1">Uncharacterized protein</fullName>
    </submittedName>
</protein>
<sequence>MISDQQKDDIYLAEETIKINAADGTIIINDSIYDDLSAVSVDLSINKCIADDVRR</sequence>
<dbReference type="EMBL" id="JACGWS010000008">
    <property type="protein sequence ID" value="MBC8755871.1"/>
    <property type="molecule type" value="Genomic_DNA"/>
</dbReference>
<accession>A0ABR7QBW8</accession>
<reference evidence="1 2" key="1">
    <citation type="submission" date="2020-07" db="EMBL/GenBank/DDBJ databases">
        <title>Description of Kordia aestuariivivens sp. nov., isolated from a tidal flat.</title>
        <authorList>
            <person name="Park S."/>
            <person name="Yoon J.-H."/>
        </authorList>
    </citation>
    <scope>NUCLEOTIDE SEQUENCE [LARGE SCALE GENOMIC DNA]</scope>
    <source>
        <strain evidence="1 2">YSTF-M3</strain>
    </source>
</reference>
<keyword evidence="2" id="KW-1185">Reference proteome</keyword>
<dbReference type="Proteomes" id="UP000619238">
    <property type="component" value="Unassembled WGS sequence"/>
</dbReference>
<dbReference type="RefSeq" id="WP_187562908.1">
    <property type="nucleotide sequence ID" value="NZ_JACGWS010000008.1"/>
</dbReference>
<name>A0ABR7QBW8_9FLAO</name>
<comment type="caution">
    <text evidence="1">The sequence shown here is derived from an EMBL/GenBank/DDBJ whole genome shotgun (WGS) entry which is preliminary data.</text>
</comment>
<evidence type="ECO:0000313" key="1">
    <source>
        <dbReference type="EMBL" id="MBC8755871.1"/>
    </source>
</evidence>
<evidence type="ECO:0000313" key="2">
    <source>
        <dbReference type="Proteomes" id="UP000619238"/>
    </source>
</evidence>